<dbReference type="STRING" id="984485.A0A1E4RK69"/>
<sequence length="228" mass="25612">MESPIKIDGLDLKKLVERVKEIQLETPTGKKLIILLAGVPGSGKSTLSCKVVKLLNEEHNIKSLVLPQDGYHLYRSELAQMPDPEEAITRRGAPFTFNADAFLKTVRLLNDPTSSSEVIRAPSFDHKLKDPIEDDIKIDPDTKVVFIEGNYVLLKDPGWCELVDIADDSWFVTANKNLIRNRIIKRHLEAGIASNEQEAIDRADGSDLKNAKYIEENLFVPQILIQNN</sequence>
<dbReference type="Proteomes" id="UP000095085">
    <property type="component" value="Unassembled WGS sequence"/>
</dbReference>
<dbReference type="SUPFAM" id="SSF52540">
    <property type="entry name" value="P-loop containing nucleoside triphosphate hydrolases"/>
    <property type="match status" value="1"/>
</dbReference>
<dbReference type="AlphaFoldDB" id="A0A1E4RK69"/>
<feature type="domain" description="Phosphoribulokinase/uridine kinase" evidence="1">
    <location>
        <begin position="33"/>
        <end position="186"/>
    </location>
</feature>
<reference evidence="3" key="1">
    <citation type="submission" date="2016-05" db="EMBL/GenBank/DDBJ databases">
        <title>Comparative genomics of biotechnologically important yeasts.</title>
        <authorList>
            <consortium name="DOE Joint Genome Institute"/>
            <person name="Riley R."/>
            <person name="Haridas S."/>
            <person name="Wolfe K.H."/>
            <person name="Lopes M.R."/>
            <person name="Hittinger C.T."/>
            <person name="Goker M."/>
            <person name="Salamov A."/>
            <person name="Wisecaver J."/>
            <person name="Long T.M."/>
            <person name="Aerts A.L."/>
            <person name="Barry K."/>
            <person name="Choi C."/>
            <person name="Clum A."/>
            <person name="Coughlan A.Y."/>
            <person name="Deshpande S."/>
            <person name="Douglass A.P."/>
            <person name="Hanson S.J."/>
            <person name="Klenk H.-P."/>
            <person name="Labutti K."/>
            <person name="Lapidus A."/>
            <person name="Lindquist E."/>
            <person name="Lipzen A."/>
            <person name="Meier-Kolthoff J.P."/>
            <person name="Ohm R.A."/>
            <person name="Otillar R.P."/>
            <person name="Pangilinan J."/>
            <person name="Peng Y."/>
            <person name="Rokas A."/>
            <person name="Rosa C.A."/>
            <person name="Scheuner C."/>
            <person name="Sibirny A.A."/>
            <person name="Slot J.C."/>
            <person name="Stielow J.B."/>
            <person name="Sun H."/>
            <person name="Kurtzman C.P."/>
            <person name="Blackwell M."/>
            <person name="Grigoriev I.V."/>
            <person name="Jeffries T.W."/>
        </authorList>
    </citation>
    <scope>NUCLEOTIDE SEQUENCE [LARGE SCALE GENOMIC DNA]</scope>
    <source>
        <strain evidence="3">NRRL Y-1933</strain>
    </source>
</reference>
<proteinExistence type="predicted"/>
<dbReference type="InterPro" id="IPR006083">
    <property type="entry name" value="PRK/URK"/>
</dbReference>
<keyword evidence="2" id="KW-0378">Hydrolase</keyword>
<organism evidence="2 3">
    <name type="scientific">Hyphopichia burtonii NRRL Y-1933</name>
    <dbReference type="NCBI Taxonomy" id="984485"/>
    <lineage>
        <taxon>Eukaryota</taxon>
        <taxon>Fungi</taxon>
        <taxon>Dikarya</taxon>
        <taxon>Ascomycota</taxon>
        <taxon>Saccharomycotina</taxon>
        <taxon>Pichiomycetes</taxon>
        <taxon>Debaryomycetaceae</taxon>
        <taxon>Hyphopichia</taxon>
    </lineage>
</organism>
<dbReference type="GeneID" id="30993074"/>
<dbReference type="Pfam" id="PF00485">
    <property type="entry name" value="PRK"/>
    <property type="match status" value="1"/>
</dbReference>
<accession>A0A1E4RK69</accession>
<dbReference type="EMBL" id="KV454540">
    <property type="protein sequence ID" value="ODV67669.1"/>
    <property type="molecule type" value="Genomic_DNA"/>
</dbReference>
<evidence type="ECO:0000313" key="3">
    <source>
        <dbReference type="Proteomes" id="UP000095085"/>
    </source>
</evidence>
<dbReference type="RefSeq" id="XP_020076736.1">
    <property type="nucleotide sequence ID" value="XM_020218524.1"/>
</dbReference>
<dbReference type="GO" id="GO:0016787">
    <property type="term" value="F:hydrolase activity"/>
    <property type="evidence" value="ECO:0007669"/>
    <property type="project" value="UniProtKB-KW"/>
</dbReference>
<dbReference type="PANTHER" id="PTHR10285">
    <property type="entry name" value="URIDINE KINASE"/>
    <property type="match status" value="1"/>
</dbReference>
<protein>
    <submittedName>
        <fullName evidence="2">p-loop containing nucleoside triphosphate hydrolase protein</fullName>
    </submittedName>
</protein>
<dbReference type="GO" id="GO:0016301">
    <property type="term" value="F:kinase activity"/>
    <property type="evidence" value="ECO:0007669"/>
    <property type="project" value="InterPro"/>
</dbReference>
<keyword evidence="3" id="KW-1185">Reference proteome</keyword>
<evidence type="ECO:0000259" key="1">
    <source>
        <dbReference type="Pfam" id="PF00485"/>
    </source>
</evidence>
<dbReference type="InterPro" id="IPR027417">
    <property type="entry name" value="P-loop_NTPase"/>
</dbReference>
<gene>
    <name evidence="2" type="ORF">HYPBUDRAFT_107125</name>
</gene>
<dbReference type="GO" id="GO:0005524">
    <property type="term" value="F:ATP binding"/>
    <property type="evidence" value="ECO:0007669"/>
    <property type="project" value="InterPro"/>
</dbReference>
<dbReference type="OrthoDB" id="6362633at2759"/>
<dbReference type="Gene3D" id="3.40.50.300">
    <property type="entry name" value="P-loop containing nucleotide triphosphate hydrolases"/>
    <property type="match status" value="2"/>
</dbReference>
<name>A0A1E4RK69_9ASCO</name>
<evidence type="ECO:0000313" key="2">
    <source>
        <dbReference type="EMBL" id="ODV67669.1"/>
    </source>
</evidence>